<keyword evidence="4" id="KW-0812">Transmembrane</keyword>
<dbReference type="Gene3D" id="3.40.50.1100">
    <property type="match status" value="2"/>
</dbReference>
<feature type="transmembrane region" description="Helical" evidence="4">
    <location>
        <begin position="141"/>
        <end position="158"/>
    </location>
</feature>
<dbReference type="SUPFAM" id="SSF53686">
    <property type="entry name" value="Tryptophan synthase beta subunit-like PLP-dependent enzymes"/>
    <property type="match status" value="1"/>
</dbReference>
<gene>
    <name evidence="6" type="ORF">MNBD_IGNAVI01-2459</name>
</gene>
<keyword evidence="4" id="KW-0472">Membrane</keyword>
<evidence type="ECO:0000256" key="3">
    <source>
        <dbReference type="ARBA" id="ARBA00022898"/>
    </source>
</evidence>
<dbReference type="InterPro" id="IPR027278">
    <property type="entry name" value="ACCD_DCysDesulf"/>
</dbReference>
<dbReference type="AlphaFoldDB" id="A0A3B1CM21"/>
<evidence type="ECO:0000313" key="6">
    <source>
        <dbReference type="EMBL" id="VAX27541.1"/>
    </source>
</evidence>
<feature type="transmembrane region" description="Helical" evidence="4">
    <location>
        <begin position="178"/>
        <end position="198"/>
    </location>
</feature>
<dbReference type="GO" id="GO:0019148">
    <property type="term" value="F:D-cysteine desulfhydrase activity"/>
    <property type="evidence" value="ECO:0007669"/>
    <property type="project" value="TreeGrafter"/>
</dbReference>
<dbReference type="Pfam" id="PF00291">
    <property type="entry name" value="PALP"/>
    <property type="match status" value="1"/>
</dbReference>
<evidence type="ECO:0000259" key="5">
    <source>
        <dbReference type="Pfam" id="PF00291"/>
    </source>
</evidence>
<reference evidence="6" key="1">
    <citation type="submission" date="2018-06" db="EMBL/GenBank/DDBJ databases">
        <authorList>
            <person name="Zhirakovskaya E."/>
        </authorList>
    </citation>
    <scope>NUCLEOTIDE SEQUENCE</scope>
</reference>
<organism evidence="6">
    <name type="scientific">hydrothermal vent metagenome</name>
    <dbReference type="NCBI Taxonomy" id="652676"/>
    <lineage>
        <taxon>unclassified sequences</taxon>
        <taxon>metagenomes</taxon>
        <taxon>ecological metagenomes</taxon>
    </lineage>
</organism>
<dbReference type="PIRSF" id="PIRSF006278">
    <property type="entry name" value="ACCD_DCysDesulf"/>
    <property type="match status" value="1"/>
</dbReference>
<comment type="cofactor">
    <cofactor evidence="1">
        <name>pyridoxal 5'-phosphate</name>
        <dbReference type="ChEBI" id="CHEBI:597326"/>
    </cofactor>
</comment>
<name>A0A3B1CM21_9ZZZZ</name>
<proteinExistence type="inferred from homology"/>
<dbReference type="PANTHER" id="PTHR43780:SF2">
    <property type="entry name" value="1-AMINOCYCLOPROPANE-1-CARBOXYLATE DEAMINASE-RELATED"/>
    <property type="match status" value="1"/>
</dbReference>
<evidence type="ECO:0000256" key="4">
    <source>
        <dbReference type="SAM" id="Phobius"/>
    </source>
</evidence>
<protein>
    <submittedName>
        <fullName evidence="6">Pyridoxal phosphate-dependent deaminase, putative</fullName>
    </submittedName>
</protein>
<dbReference type="EMBL" id="UOGD01000387">
    <property type="protein sequence ID" value="VAX27541.1"/>
    <property type="molecule type" value="Genomic_DNA"/>
</dbReference>
<dbReference type="InterPro" id="IPR036052">
    <property type="entry name" value="TrpB-like_PALP_sf"/>
</dbReference>
<keyword evidence="3" id="KW-0663">Pyridoxal phosphate</keyword>
<evidence type="ECO:0000256" key="2">
    <source>
        <dbReference type="ARBA" id="ARBA00008639"/>
    </source>
</evidence>
<comment type="similarity">
    <text evidence="2">Belongs to the ACC deaminase/D-cysteine desulfhydrase family.</text>
</comment>
<keyword evidence="4" id="KW-1133">Transmembrane helix</keyword>
<dbReference type="InterPro" id="IPR001926">
    <property type="entry name" value="TrpB-like_PALP"/>
</dbReference>
<evidence type="ECO:0000256" key="1">
    <source>
        <dbReference type="ARBA" id="ARBA00001933"/>
    </source>
</evidence>
<sequence>MSEPKKMNIANIPTPIQKIEFNGTQFLIKRDDLTGSLLSGNKIRKLDYILADVKKKKADYLFTCGGDQSNHARATVIAAKQIGVKTKLFLWGSDTKNADGNLFLDKLTGAIIKFLSKKEYNNVIQIMLKESKRLQKKGNKVYVLPAGGSTPIGIWGYINFMRELSEQIDMKKVKGILSAAGSGGTSAGMLLGAAMLGLNLKIYGVNVVDDGETTRNVIIELVEDCIKDFNLKVKVDFNNLIILDGYSAEGYKSIADNKLKLIKEFFRSSGILLDPAYTGKAFYAYHENFLKGEKKSNIMFLHTGGIFGIFSKRRKYLGV</sequence>
<accession>A0A3B1CM21</accession>
<feature type="domain" description="Tryptophan synthase beta chain-like PALP" evidence="5">
    <location>
        <begin position="12"/>
        <end position="304"/>
    </location>
</feature>
<dbReference type="PANTHER" id="PTHR43780">
    <property type="entry name" value="1-AMINOCYCLOPROPANE-1-CARBOXYLATE DEAMINASE-RELATED"/>
    <property type="match status" value="1"/>
</dbReference>